<evidence type="ECO:0000256" key="1">
    <source>
        <dbReference type="SAM" id="MobiDB-lite"/>
    </source>
</evidence>
<proteinExistence type="predicted"/>
<protein>
    <submittedName>
        <fullName evidence="2">Uncharacterized protein</fullName>
    </submittedName>
</protein>
<comment type="caution">
    <text evidence="2">The sequence shown here is derived from an EMBL/GenBank/DDBJ whole genome shotgun (WGS) entry which is preliminary data.</text>
</comment>
<gene>
    <name evidence="2" type="ORF">C8J24_2909</name>
</gene>
<dbReference type="EMBL" id="PZZN01000003">
    <property type="protein sequence ID" value="PTM44701.1"/>
    <property type="molecule type" value="Genomic_DNA"/>
</dbReference>
<organism evidence="2 3">
    <name type="scientific">Sphingomonas aerolata</name>
    <dbReference type="NCBI Taxonomy" id="185951"/>
    <lineage>
        <taxon>Bacteria</taxon>
        <taxon>Pseudomonadati</taxon>
        <taxon>Pseudomonadota</taxon>
        <taxon>Alphaproteobacteria</taxon>
        <taxon>Sphingomonadales</taxon>
        <taxon>Sphingomonadaceae</taxon>
        <taxon>Sphingomonas</taxon>
    </lineage>
</organism>
<keyword evidence="3" id="KW-1185">Reference proteome</keyword>
<accession>A0A2T4YMS3</accession>
<sequence length="105" mass="11162">MANAKPRPTGNDTLEVDRKRLPDGKTNWSASGALPDPVIQEVGIVPLKAINTIVYGAQQTAAPGSLFVPPTAVERAELLQGQYPAAEEPSTAELSLFSEQQSEFA</sequence>
<reference evidence="2 3" key="1">
    <citation type="submission" date="2018-04" db="EMBL/GenBank/DDBJ databases">
        <title>Genomic Encyclopedia of Type Strains, Phase III (KMG-III): the genomes of soil and plant-associated and newly described type strains.</title>
        <authorList>
            <person name="Whitman W."/>
        </authorList>
    </citation>
    <scope>NUCLEOTIDE SEQUENCE [LARGE SCALE GENOMIC DNA]</scope>
    <source>
        <strain evidence="2 3">NW12</strain>
    </source>
</reference>
<feature type="region of interest" description="Disordered" evidence="1">
    <location>
        <begin position="1"/>
        <end position="33"/>
    </location>
</feature>
<dbReference type="RefSeq" id="WP_107933426.1">
    <property type="nucleotide sequence ID" value="NZ_PZZN01000003.1"/>
</dbReference>
<dbReference type="Proteomes" id="UP000240996">
    <property type="component" value="Unassembled WGS sequence"/>
</dbReference>
<dbReference type="AlphaFoldDB" id="A0A2T4YMS3"/>
<evidence type="ECO:0000313" key="3">
    <source>
        <dbReference type="Proteomes" id="UP000240996"/>
    </source>
</evidence>
<evidence type="ECO:0000313" key="2">
    <source>
        <dbReference type="EMBL" id="PTM44701.1"/>
    </source>
</evidence>
<name>A0A2T4YMS3_9SPHN</name>